<keyword evidence="4 12" id="KW-0808">Transferase</keyword>
<accession>A0ABV8WG64</accession>
<evidence type="ECO:0000256" key="2">
    <source>
        <dbReference type="ARBA" id="ARBA00012649"/>
    </source>
</evidence>
<dbReference type="RefSeq" id="WP_376976505.1">
    <property type="nucleotide sequence ID" value="NZ_JBHSDQ010000001.1"/>
</dbReference>
<keyword evidence="13" id="KW-1185">Reference proteome</keyword>
<comment type="caution">
    <text evidence="12">The sequence shown here is derived from an EMBL/GenBank/DDBJ whole genome shotgun (WGS) entry which is preliminary data.</text>
</comment>
<evidence type="ECO:0000256" key="6">
    <source>
        <dbReference type="ARBA" id="ARBA00032333"/>
    </source>
</evidence>
<feature type="domain" description="Glycosyltransferase subfamily 4-like N-terminal" evidence="11">
    <location>
        <begin position="20"/>
        <end position="187"/>
    </location>
</feature>
<evidence type="ECO:0000256" key="5">
    <source>
        <dbReference type="ARBA" id="ARBA00032047"/>
    </source>
</evidence>
<dbReference type="EC" id="2.4.1.132" evidence="2"/>
<evidence type="ECO:0000256" key="7">
    <source>
        <dbReference type="ARBA" id="ARBA00032874"/>
    </source>
</evidence>
<dbReference type="Gene3D" id="3.40.50.2000">
    <property type="entry name" value="Glycogen Phosphorylase B"/>
    <property type="match status" value="2"/>
</dbReference>
<sequence>MKAGITLGGLIVHEWIARSGGSENVLQAMSETFPASDIYCLWNDAPQRFSGRPVRESLLAKTPLRKSKATALPFMPAVWRSVSLESYDWTLVSSHLFAHHVGKAKNRGHAKIFAYVHTPARYIWVPELDKRGESAATRLISPLFQKLDRKRASEGTVFAANSNFIRQRIQDTWQQDAIVIYPPVAVTRLQSHHDWSTVLSDSESTILSALPEEYILGASRFVEYKQLESVITAGESANLPVVLAGAGPAEDFLRKMAQEASVPVHFVISPSDALLYALIQQAQVFVFPPVEDFGILPVESMALGTPVVVNAVGGAVESVSALEGGAAVARFHGREIAEAIHAASGKDMNKAKSRAQIFSEESFSRNLQNWMKV</sequence>
<dbReference type="EC" id="2.4.1.257" evidence="1"/>
<evidence type="ECO:0000256" key="1">
    <source>
        <dbReference type="ARBA" id="ARBA00011969"/>
    </source>
</evidence>
<evidence type="ECO:0000259" key="11">
    <source>
        <dbReference type="Pfam" id="PF13439"/>
    </source>
</evidence>
<dbReference type="Pfam" id="PF00534">
    <property type="entry name" value="Glycos_transf_1"/>
    <property type="match status" value="1"/>
</dbReference>
<dbReference type="InterPro" id="IPR028098">
    <property type="entry name" value="Glyco_trans_4-like_N"/>
</dbReference>
<feature type="domain" description="Glycosyl transferase family 1" evidence="10">
    <location>
        <begin position="211"/>
        <end position="343"/>
    </location>
</feature>
<proteinExistence type="predicted"/>
<dbReference type="Pfam" id="PF13439">
    <property type="entry name" value="Glyco_transf_4"/>
    <property type="match status" value="1"/>
</dbReference>
<evidence type="ECO:0000313" key="12">
    <source>
        <dbReference type="EMBL" id="MFC4395232.1"/>
    </source>
</evidence>
<dbReference type="SUPFAM" id="SSF53756">
    <property type="entry name" value="UDP-Glycosyltransferase/glycogen phosphorylase"/>
    <property type="match status" value="1"/>
</dbReference>
<name>A0ABV8WG64_9MICC</name>
<organism evidence="12 13">
    <name type="scientific">Arthrobacter sedimenti</name>
    <dbReference type="NCBI Taxonomy" id="2694931"/>
    <lineage>
        <taxon>Bacteria</taxon>
        <taxon>Bacillati</taxon>
        <taxon>Actinomycetota</taxon>
        <taxon>Actinomycetes</taxon>
        <taxon>Micrococcales</taxon>
        <taxon>Micrococcaceae</taxon>
        <taxon>Arthrobacter</taxon>
    </lineage>
</organism>
<dbReference type="PANTHER" id="PTHR45918:SF2">
    <property type="entry name" value="ALPHA-1,3_1,6-MANNOSYLTRANSFERASE ALG2"/>
    <property type="match status" value="1"/>
</dbReference>
<gene>
    <name evidence="12" type="ORF">ACFO0G_03945</name>
</gene>
<dbReference type="GO" id="GO:0016757">
    <property type="term" value="F:glycosyltransferase activity"/>
    <property type="evidence" value="ECO:0007669"/>
    <property type="project" value="UniProtKB-KW"/>
</dbReference>
<keyword evidence="3 12" id="KW-0328">Glycosyltransferase</keyword>
<evidence type="ECO:0000256" key="9">
    <source>
        <dbReference type="ARBA" id="ARBA00045104"/>
    </source>
</evidence>
<evidence type="ECO:0000313" key="13">
    <source>
        <dbReference type="Proteomes" id="UP001595778"/>
    </source>
</evidence>
<dbReference type="InterPro" id="IPR001296">
    <property type="entry name" value="Glyco_trans_1"/>
</dbReference>
<comment type="catalytic activity">
    <reaction evidence="9">
        <text>an alpha-D-Man-(1-&gt;3)-beta-D-Man-(1-&gt;4)-beta-D-GlcNAc-(1-&gt;4)-alpha-D-GlcNAc-diphospho-di-trans,poly-cis-dolichol + GDP-alpha-D-mannose = an alpha-D-Man-(1-&gt;3)-[alpha-D-Man-(1-&gt;6)]-beta-D-Man-(1-&gt;4)-beta-D-GlcNAc-(1-&gt;4)-alpha-D-GlcNAc-diphospho-di-trans,poly-cis-dolichol + GDP + H(+)</text>
        <dbReference type="Rhea" id="RHEA:29519"/>
        <dbReference type="Rhea" id="RHEA-COMP:19513"/>
        <dbReference type="Rhea" id="RHEA-COMP:19515"/>
        <dbReference type="ChEBI" id="CHEBI:15378"/>
        <dbReference type="ChEBI" id="CHEBI:57527"/>
        <dbReference type="ChEBI" id="CHEBI:58189"/>
        <dbReference type="ChEBI" id="CHEBI:132510"/>
        <dbReference type="ChEBI" id="CHEBI:132511"/>
        <dbReference type="EC" id="2.4.1.257"/>
    </reaction>
    <physiologicalReaction direction="left-to-right" evidence="9">
        <dbReference type="Rhea" id="RHEA:29520"/>
    </physiologicalReaction>
</comment>
<reference evidence="13" key="1">
    <citation type="journal article" date="2019" name="Int. J. Syst. Evol. Microbiol.">
        <title>The Global Catalogue of Microorganisms (GCM) 10K type strain sequencing project: providing services to taxonomists for standard genome sequencing and annotation.</title>
        <authorList>
            <consortium name="The Broad Institute Genomics Platform"/>
            <consortium name="The Broad Institute Genome Sequencing Center for Infectious Disease"/>
            <person name="Wu L."/>
            <person name="Ma J."/>
        </authorList>
    </citation>
    <scope>NUCLEOTIDE SEQUENCE [LARGE SCALE GENOMIC DNA]</scope>
    <source>
        <strain evidence="13">PJ61</strain>
    </source>
</reference>
<dbReference type="PANTHER" id="PTHR45918">
    <property type="entry name" value="ALPHA-1,3/1,6-MANNOSYLTRANSFERASE ALG2"/>
    <property type="match status" value="1"/>
</dbReference>
<dbReference type="InterPro" id="IPR027054">
    <property type="entry name" value="ALG2"/>
</dbReference>
<evidence type="ECO:0000256" key="3">
    <source>
        <dbReference type="ARBA" id="ARBA00022676"/>
    </source>
</evidence>
<evidence type="ECO:0000256" key="4">
    <source>
        <dbReference type="ARBA" id="ARBA00022679"/>
    </source>
</evidence>
<dbReference type="EMBL" id="JBHSDQ010000001">
    <property type="protein sequence ID" value="MFC4395232.1"/>
    <property type="molecule type" value="Genomic_DNA"/>
</dbReference>
<protein>
    <recommendedName>
        <fullName evidence="5">GDP-Man:Man(1)GlcNAc(2)-PP-Dol alpha-1,3-mannosyltransferase</fullName>
        <ecNumber evidence="2">2.4.1.132</ecNumber>
        <ecNumber evidence="1">2.4.1.257</ecNumber>
    </recommendedName>
    <alternativeName>
        <fullName evidence="7">GDP-Man:Man(1)GlcNAc(2)-PP-dolichol mannosyltransferase</fullName>
    </alternativeName>
    <alternativeName>
        <fullName evidence="6">GDP-Man:Man(2)GlcNAc(2)-PP-Dol alpha-1,6-mannosyltransferase</fullName>
    </alternativeName>
</protein>
<evidence type="ECO:0000259" key="10">
    <source>
        <dbReference type="Pfam" id="PF00534"/>
    </source>
</evidence>
<dbReference type="Proteomes" id="UP001595778">
    <property type="component" value="Unassembled WGS sequence"/>
</dbReference>
<comment type="catalytic activity">
    <reaction evidence="8">
        <text>a beta-D-Man-(1-&gt;4)-beta-D-GlcNAc-(1-&gt;4)-alpha-D-GlcNAc-diphospho-di-trans,poly-cis-dolichol + GDP-alpha-D-mannose = an alpha-D-Man-(1-&gt;3)-beta-D-Man-(1-&gt;4)-beta-D-GlcNAc-(1-&gt;4)-alpha-D-GlcNAc-diphospho-di-trans,poly-cis-dolichol + GDP + H(+)</text>
        <dbReference type="Rhea" id="RHEA:29515"/>
        <dbReference type="Rhea" id="RHEA-COMP:19511"/>
        <dbReference type="Rhea" id="RHEA-COMP:19513"/>
        <dbReference type="ChEBI" id="CHEBI:15378"/>
        <dbReference type="ChEBI" id="CHEBI:57527"/>
        <dbReference type="ChEBI" id="CHEBI:58189"/>
        <dbReference type="ChEBI" id="CHEBI:58472"/>
        <dbReference type="ChEBI" id="CHEBI:132510"/>
        <dbReference type="EC" id="2.4.1.132"/>
    </reaction>
    <physiologicalReaction direction="left-to-right" evidence="8">
        <dbReference type="Rhea" id="RHEA:29516"/>
    </physiologicalReaction>
</comment>
<evidence type="ECO:0000256" key="8">
    <source>
        <dbReference type="ARBA" id="ARBA00045103"/>
    </source>
</evidence>